<dbReference type="Proteomes" id="UP000217790">
    <property type="component" value="Unassembled WGS sequence"/>
</dbReference>
<protein>
    <submittedName>
        <fullName evidence="2">Uncharacterized protein</fullName>
    </submittedName>
</protein>
<dbReference type="InParanoid" id="A0A2H3CAY9"/>
<proteinExistence type="predicted"/>
<dbReference type="EMBL" id="KZ293838">
    <property type="protein sequence ID" value="PBK79060.1"/>
    <property type="molecule type" value="Genomic_DNA"/>
</dbReference>
<dbReference type="AlphaFoldDB" id="A0A2H3CAY9"/>
<reference evidence="3" key="1">
    <citation type="journal article" date="2017" name="Nat. Ecol. Evol.">
        <title>Genome expansion and lineage-specific genetic innovations in the forest pathogenic fungi Armillaria.</title>
        <authorList>
            <person name="Sipos G."/>
            <person name="Prasanna A.N."/>
            <person name="Walter M.C."/>
            <person name="O'Connor E."/>
            <person name="Balint B."/>
            <person name="Krizsan K."/>
            <person name="Kiss B."/>
            <person name="Hess J."/>
            <person name="Varga T."/>
            <person name="Slot J."/>
            <person name="Riley R."/>
            <person name="Boka B."/>
            <person name="Rigling D."/>
            <person name="Barry K."/>
            <person name="Lee J."/>
            <person name="Mihaltcheva S."/>
            <person name="LaButti K."/>
            <person name="Lipzen A."/>
            <person name="Waldron R."/>
            <person name="Moloney N.M."/>
            <person name="Sperisen C."/>
            <person name="Kredics L."/>
            <person name="Vagvoelgyi C."/>
            <person name="Patrignani A."/>
            <person name="Fitzpatrick D."/>
            <person name="Nagy I."/>
            <person name="Doyle S."/>
            <person name="Anderson J.B."/>
            <person name="Grigoriev I.V."/>
            <person name="Gueldener U."/>
            <person name="Muensterkoetter M."/>
            <person name="Nagy L.G."/>
        </authorList>
    </citation>
    <scope>NUCLEOTIDE SEQUENCE [LARGE SCALE GENOMIC DNA]</scope>
    <source>
        <strain evidence="3">Ar21-2</strain>
    </source>
</reference>
<dbReference type="OrthoDB" id="4762016at2759"/>
<keyword evidence="3" id="KW-1185">Reference proteome</keyword>
<evidence type="ECO:0000313" key="2">
    <source>
        <dbReference type="EMBL" id="PBK79060.1"/>
    </source>
</evidence>
<evidence type="ECO:0000256" key="1">
    <source>
        <dbReference type="SAM" id="MobiDB-lite"/>
    </source>
</evidence>
<accession>A0A2H3CAY9</accession>
<feature type="region of interest" description="Disordered" evidence="1">
    <location>
        <begin position="135"/>
        <end position="160"/>
    </location>
</feature>
<evidence type="ECO:0000313" key="3">
    <source>
        <dbReference type="Proteomes" id="UP000217790"/>
    </source>
</evidence>
<gene>
    <name evidence="2" type="ORF">ARMGADRAFT_1041068</name>
</gene>
<sequence length="336" mass="38114">MQTSSSTADSKWINVKQSICEIMQPSSSSSSSKPDHPAYSTADSEWIKVKQWDDDLVATAASSRVEWINHKKLATGVNREYLLFDDSDNPLFAQEANTLLATLTPSFEHPLPKRTFARILTLVSKKAPNYCWKRRRTSTSSGARSKRAGETAPIPSWTPPQGVEWELPHERIINDFGQLENLTAYQKVHEKNIGPLRKPEEFNDLLEMQLTIALRGLVGFVLRDLARPGEKFEDLPVLRDWLRQDWLGGIDASYPLVQNHPVPRRTVYKCFWDDVEQCGGEIVASAHFSRVRFQRADSPLGNQDSEGGRDGSRKLMVVVQAKQRRRHNDDKSSELS</sequence>
<dbReference type="OMA" id="FAQEANT"/>
<organism evidence="2 3">
    <name type="scientific">Armillaria gallica</name>
    <name type="common">Bulbous honey fungus</name>
    <name type="synonym">Armillaria bulbosa</name>
    <dbReference type="NCBI Taxonomy" id="47427"/>
    <lineage>
        <taxon>Eukaryota</taxon>
        <taxon>Fungi</taxon>
        <taxon>Dikarya</taxon>
        <taxon>Basidiomycota</taxon>
        <taxon>Agaricomycotina</taxon>
        <taxon>Agaricomycetes</taxon>
        <taxon>Agaricomycetidae</taxon>
        <taxon>Agaricales</taxon>
        <taxon>Marasmiineae</taxon>
        <taxon>Physalacriaceae</taxon>
        <taxon>Armillaria</taxon>
    </lineage>
</organism>
<name>A0A2H3CAY9_ARMGA</name>